<dbReference type="Pfam" id="PF00307">
    <property type="entry name" value="CH"/>
    <property type="match status" value="1"/>
</dbReference>
<evidence type="ECO:0000313" key="3">
    <source>
        <dbReference type="Proteomes" id="UP000269721"/>
    </source>
</evidence>
<dbReference type="InterPro" id="IPR001715">
    <property type="entry name" value="CH_dom"/>
</dbReference>
<reference evidence="3" key="1">
    <citation type="journal article" date="2018" name="Nat. Microbiol.">
        <title>Leveraging single-cell genomics to expand the fungal tree of life.</title>
        <authorList>
            <person name="Ahrendt S.R."/>
            <person name="Quandt C.A."/>
            <person name="Ciobanu D."/>
            <person name="Clum A."/>
            <person name="Salamov A."/>
            <person name="Andreopoulos B."/>
            <person name="Cheng J.F."/>
            <person name="Woyke T."/>
            <person name="Pelin A."/>
            <person name="Henrissat B."/>
            <person name="Reynolds N.K."/>
            <person name="Benny G.L."/>
            <person name="Smith M.E."/>
            <person name="James T.Y."/>
            <person name="Grigoriev I.V."/>
        </authorList>
    </citation>
    <scope>NUCLEOTIDE SEQUENCE [LARGE SCALE GENOMIC DNA]</scope>
</reference>
<dbReference type="GO" id="GO:0015629">
    <property type="term" value="C:actin cytoskeleton"/>
    <property type="evidence" value="ECO:0007669"/>
    <property type="project" value="TreeGrafter"/>
</dbReference>
<dbReference type="GO" id="GO:0007015">
    <property type="term" value="P:actin filament organization"/>
    <property type="evidence" value="ECO:0007669"/>
    <property type="project" value="TreeGrafter"/>
</dbReference>
<protein>
    <submittedName>
        <fullName evidence="2">Calponin homology domain-containing protein</fullName>
    </submittedName>
</protein>
<dbReference type="EMBL" id="KZ997079">
    <property type="protein sequence ID" value="RKO87906.1"/>
    <property type="molecule type" value="Genomic_DNA"/>
</dbReference>
<dbReference type="GO" id="GO:0051015">
    <property type="term" value="F:actin filament binding"/>
    <property type="evidence" value="ECO:0007669"/>
    <property type="project" value="TreeGrafter"/>
</dbReference>
<proteinExistence type="predicted"/>
<sequence>MLPDLATPCKPNINTPRVAHGAARSFASFDPFPKPNSMSIPIYGLDRDLAEKAAAKFDPAREAEAREWIEACTGEKLSSANTQESLKDGVLLCKLINKVVPETNIKFNASKMPFKQVGGRGRGRRGSVVGE</sequence>
<dbReference type="PRINTS" id="PR00888">
    <property type="entry name" value="SM22CALPONIN"/>
</dbReference>
<accession>A0A4P9WC41</accession>
<dbReference type="InterPro" id="IPR036872">
    <property type="entry name" value="CH_dom_sf"/>
</dbReference>
<dbReference type="PROSITE" id="PS50021">
    <property type="entry name" value="CH"/>
    <property type="match status" value="1"/>
</dbReference>
<dbReference type="PANTHER" id="PTHR47385:SF14">
    <property type="entry name" value="TRANSGELIN"/>
    <property type="match status" value="1"/>
</dbReference>
<dbReference type="InterPro" id="IPR050606">
    <property type="entry name" value="Calponin-like"/>
</dbReference>
<evidence type="ECO:0000313" key="2">
    <source>
        <dbReference type="EMBL" id="RKO87906.1"/>
    </source>
</evidence>
<name>A0A4P9WC41_9FUNG</name>
<dbReference type="SUPFAM" id="SSF47576">
    <property type="entry name" value="Calponin-homology domain, CH-domain"/>
    <property type="match status" value="1"/>
</dbReference>
<dbReference type="InterPro" id="IPR003096">
    <property type="entry name" value="SM22_calponin"/>
</dbReference>
<feature type="domain" description="Calponin-homology (CH)" evidence="1">
    <location>
        <begin position="59"/>
        <end position="131"/>
    </location>
</feature>
<organism evidence="2 3">
    <name type="scientific">Blyttiomyces helicus</name>
    <dbReference type="NCBI Taxonomy" id="388810"/>
    <lineage>
        <taxon>Eukaryota</taxon>
        <taxon>Fungi</taxon>
        <taxon>Fungi incertae sedis</taxon>
        <taxon>Chytridiomycota</taxon>
        <taxon>Chytridiomycota incertae sedis</taxon>
        <taxon>Chytridiomycetes</taxon>
        <taxon>Chytridiomycetes incertae sedis</taxon>
        <taxon>Blyttiomyces</taxon>
    </lineage>
</organism>
<dbReference type="PANTHER" id="PTHR47385">
    <property type="entry name" value="CALPONIN"/>
    <property type="match status" value="1"/>
</dbReference>
<dbReference type="Gene3D" id="1.10.418.10">
    <property type="entry name" value="Calponin-like domain"/>
    <property type="match status" value="1"/>
</dbReference>
<gene>
    <name evidence="2" type="ORF">BDK51DRAFT_42242</name>
</gene>
<keyword evidence="3" id="KW-1185">Reference proteome</keyword>
<dbReference type="OrthoDB" id="21595at2759"/>
<dbReference type="AlphaFoldDB" id="A0A4P9WC41"/>
<evidence type="ECO:0000259" key="1">
    <source>
        <dbReference type="PROSITE" id="PS50021"/>
    </source>
</evidence>
<dbReference type="Proteomes" id="UP000269721">
    <property type="component" value="Unassembled WGS sequence"/>
</dbReference>